<dbReference type="EC" id="7.1.1.9" evidence="15"/>
<gene>
    <name evidence="19" type="ORF">CK510_27260</name>
</gene>
<evidence type="ECO:0000256" key="4">
    <source>
        <dbReference type="ARBA" id="ARBA00022660"/>
    </source>
</evidence>
<keyword evidence="6 15" id="KW-0479">Metal-binding</keyword>
<evidence type="ECO:0000256" key="13">
    <source>
        <dbReference type="ARBA" id="ARBA00047816"/>
    </source>
</evidence>
<keyword evidence="7" id="KW-1278">Translocase</keyword>
<dbReference type="GO" id="GO:0005886">
    <property type="term" value="C:plasma membrane"/>
    <property type="evidence" value="ECO:0007669"/>
    <property type="project" value="UniProtKB-SubCell"/>
</dbReference>
<feature type="transmembrane region" description="Helical" evidence="16">
    <location>
        <begin position="93"/>
        <end position="111"/>
    </location>
</feature>
<dbReference type="AlphaFoldDB" id="A0A2A2TB91"/>
<dbReference type="PANTHER" id="PTHR22888:SF9">
    <property type="entry name" value="CYTOCHROME C OXIDASE SUBUNIT 2"/>
    <property type="match status" value="1"/>
</dbReference>
<protein>
    <recommendedName>
        <fullName evidence="15">Cytochrome c oxidase subunit 2</fullName>
        <ecNumber evidence="15">7.1.1.9</ecNumber>
    </recommendedName>
</protein>
<feature type="domain" description="Cytochrome oxidase subunit II copper A binding" evidence="17">
    <location>
        <begin position="254"/>
        <end position="365"/>
    </location>
</feature>
<dbReference type="Pfam" id="PF02790">
    <property type="entry name" value="COX2_TM"/>
    <property type="match status" value="1"/>
</dbReference>
<dbReference type="SUPFAM" id="SSF81464">
    <property type="entry name" value="Cytochrome c oxidase subunit II-like, transmembrane region"/>
    <property type="match status" value="1"/>
</dbReference>
<evidence type="ECO:0000256" key="6">
    <source>
        <dbReference type="ARBA" id="ARBA00022723"/>
    </source>
</evidence>
<sequence length="401" mass="43467">MQQIPVSLLTLVAGVLIALISMWVGQHSSVLLPEQASAQAPLVDNFFQVMVTIGTALFLIVQGAIAIFMFHYRQRPGDERDGSPIEGNFPLEIFWTAIPSIIVIGLGIYSVDIYTQMGGLGVGSHHTMVSHNQTTPGTALAATLDKTSDVVDNGVLENDFVDETVEVPGEILPENGVETPTLVPVEELVEPVEIFNEASNEASVETPETPDEFIDETPIEAPIQVPVKVPVKSKIAASQPNIGIGANPQVEGKEPELLVNVTAMQFAWIFNYPDSEITSGELHVPIGADVQLNLTATDVIHSLWVPQFRLKQDAIPGQPTQLRFVATKPGTYPIVCAELCGGYHGSMRSQVIVHTPEDFDNWLESNRIAQAENQGQVVAFQPRELSKSEFLAPYVAAMGVD</sequence>
<evidence type="ECO:0000256" key="1">
    <source>
        <dbReference type="ARBA" id="ARBA00004141"/>
    </source>
</evidence>
<comment type="catalytic activity">
    <reaction evidence="13 15">
        <text>4 Fe(II)-[cytochrome c] + O2 + 8 H(+)(in) = 4 Fe(III)-[cytochrome c] + 2 H2O + 4 H(+)(out)</text>
        <dbReference type="Rhea" id="RHEA:11436"/>
        <dbReference type="Rhea" id="RHEA-COMP:10350"/>
        <dbReference type="Rhea" id="RHEA-COMP:14399"/>
        <dbReference type="ChEBI" id="CHEBI:15377"/>
        <dbReference type="ChEBI" id="CHEBI:15378"/>
        <dbReference type="ChEBI" id="CHEBI:15379"/>
        <dbReference type="ChEBI" id="CHEBI:29033"/>
        <dbReference type="ChEBI" id="CHEBI:29034"/>
        <dbReference type="EC" id="7.1.1.9"/>
    </reaction>
</comment>
<proteinExistence type="inferred from homology"/>
<evidence type="ECO:0000256" key="12">
    <source>
        <dbReference type="ARBA" id="ARBA00024688"/>
    </source>
</evidence>
<accession>A0A2A2TB91</accession>
<dbReference type="PROSITE" id="PS00078">
    <property type="entry name" value="COX2"/>
    <property type="match status" value="1"/>
</dbReference>
<evidence type="ECO:0000256" key="16">
    <source>
        <dbReference type="SAM" id="Phobius"/>
    </source>
</evidence>
<keyword evidence="5 14" id="KW-0812">Transmembrane</keyword>
<dbReference type="InterPro" id="IPR036257">
    <property type="entry name" value="Cyt_c_oxidase_su2_TM_sf"/>
</dbReference>
<comment type="function">
    <text evidence="12 15">Subunits I and II form the functional core of the enzyme complex. Electrons originating in cytochrome c are transferred via heme a and Cu(A) to the binuclear center formed by heme a3 and Cu(B).</text>
</comment>
<evidence type="ECO:0000259" key="17">
    <source>
        <dbReference type="PROSITE" id="PS50857"/>
    </source>
</evidence>
<dbReference type="Proteomes" id="UP000218238">
    <property type="component" value="Unassembled WGS sequence"/>
</dbReference>
<dbReference type="Gene3D" id="2.60.40.420">
    <property type="entry name" value="Cupredoxins - blue copper proteins"/>
    <property type="match status" value="1"/>
</dbReference>
<keyword evidence="4 14" id="KW-0679">Respiratory chain</keyword>
<feature type="transmembrane region" description="Helical" evidence="16">
    <location>
        <begin position="48"/>
        <end position="72"/>
    </location>
</feature>
<evidence type="ECO:0000313" key="19">
    <source>
        <dbReference type="EMBL" id="PAX50986.1"/>
    </source>
</evidence>
<dbReference type="SUPFAM" id="SSF49503">
    <property type="entry name" value="Cupredoxins"/>
    <property type="match status" value="1"/>
</dbReference>
<dbReference type="InterPro" id="IPR008972">
    <property type="entry name" value="Cupredoxin"/>
</dbReference>
<keyword evidence="10 15" id="KW-0186">Copper</keyword>
<evidence type="ECO:0000256" key="11">
    <source>
        <dbReference type="ARBA" id="ARBA00023136"/>
    </source>
</evidence>
<dbReference type="CDD" id="cd13919">
    <property type="entry name" value="CuRO_HCO_II_like_5"/>
    <property type="match status" value="1"/>
</dbReference>
<dbReference type="GO" id="GO:0004129">
    <property type="term" value="F:cytochrome-c oxidase activity"/>
    <property type="evidence" value="ECO:0007669"/>
    <property type="project" value="UniProtKB-EC"/>
</dbReference>
<organism evidence="19 20">
    <name type="scientific">Brunnivagina elsteri CCALA 953</name>
    <dbReference type="NCBI Taxonomy" id="987040"/>
    <lineage>
        <taxon>Bacteria</taxon>
        <taxon>Bacillati</taxon>
        <taxon>Cyanobacteriota</taxon>
        <taxon>Cyanophyceae</taxon>
        <taxon>Nostocales</taxon>
        <taxon>Calotrichaceae</taxon>
        <taxon>Brunnivagina</taxon>
    </lineage>
</organism>
<evidence type="ECO:0000256" key="8">
    <source>
        <dbReference type="ARBA" id="ARBA00022982"/>
    </source>
</evidence>
<keyword evidence="9 16" id="KW-1133">Transmembrane helix</keyword>
<dbReference type="Pfam" id="PF00116">
    <property type="entry name" value="COX2"/>
    <property type="match status" value="1"/>
</dbReference>
<dbReference type="InterPro" id="IPR011759">
    <property type="entry name" value="Cyt_c_oxidase_su2_TM_dom"/>
</dbReference>
<comment type="subcellular location">
    <subcellularLocation>
        <location evidence="14">Cell membrane</location>
        <topology evidence="14">Multi-pass membrane protein</topology>
    </subcellularLocation>
    <subcellularLocation>
        <location evidence="1">Membrane</location>
        <topology evidence="1">Multi-pass membrane protein</topology>
    </subcellularLocation>
</comment>
<evidence type="ECO:0000256" key="14">
    <source>
        <dbReference type="RuleBase" id="RU000456"/>
    </source>
</evidence>
<evidence type="ECO:0000256" key="2">
    <source>
        <dbReference type="ARBA" id="ARBA00007866"/>
    </source>
</evidence>
<feature type="domain" description="Cytochrome oxidase subunit II transmembrane region profile" evidence="18">
    <location>
        <begin position="24"/>
        <end position="121"/>
    </location>
</feature>
<dbReference type="RefSeq" id="WP_095724640.1">
    <property type="nucleotide sequence ID" value="NZ_NTFS01000504.1"/>
</dbReference>
<evidence type="ECO:0000256" key="7">
    <source>
        <dbReference type="ARBA" id="ARBA00022967"/>
    </source>
</evidence>
<dbReference type="InterPro" id="IPR001505">
    <property type="entry name" value="Copper_CuA"/>
</dbReference>
<dbReference type="PANTHER" id="PTHR22888">
    <property type="entry name" value="CYTOCHROME C OXIDASE, SUBUNIT II"/>
    <property type="match status" value="1"/>
</dbReference>
<dbReference type="Gene3D" id="1.10.287.90">
    <property type="match status" value="1"/>
</dbReference>
<comment type="cofactor">
    <cofactor evidence="15">
        <name>Cu cation</name>
        <dbReference type="ChEBI" id="CHEBI:23378"/>
    </cofactor>
    <text evidence="15">Binds a copper A center.</text>
</comment>
<dbReference type="GO" id="GO:0042773">
    <property type="term" value="P:ATP synthesis coupled electron transport"/>
    <property type="evidence" value="ECO:0007669"/>
    <property type="project" value="TreeGrafter"/>
</dbReference>
<evidence type="ECO:0000256" key="5">
    <source>
        <dbReference type="ARBA" id="ARBA00022692"/>
    </source>
</evidence>
<evidence type="ECO:0000256" key="15">
    <source>
        <dbReference type="RuleBase" id="RU004024"/>
    </source>
</evidence>
<dbReference type="InterPro" id="IPR045187">
    <property type="entry name" value="CcO_II"/>
</dbReference>
<dbReference type="GO" id="GO:0005507">
    <property type="term" value="F:copper ion binding"/>
    <property type="evidence" value="ECO:0007669"/>
    <property type="project" value="InterPro"/>
</dbReference>
<keyword evidence="20" id="KW-1185">Reference proteome</keyword>
<dbReference type="PROSITE" id="PS50857">
    <property type="entry name" value="COX2_CUA"/>
    <property type="match status" value="1"/>
</dbReference>
<keyword evidence="11 16" id="KW-0472">Membrane</keyword>
<keyword evidence="3 14" id="KW-0813">Transport</keyword>
<name>A0A2A2TB91_9CYAN</name>
<evidence type="ECO:0000256" key="9">
    <source>
        <dbReference type="ARBA" id="ARBA00022989"/>
    </source>
</evidence>
<dbReference type="InterPro" id="IPR002429">
    <property type="entry name" value="CcO_II-like_C"/>
</dbReference>
<keyword evidence="8 14" id="KW-0249">Electron transport</keyword>
<comment type="caution">
    <text evidence="19">The sequence shown here is derived from an EMBL/GenBank/DDBJ whole genome shotgun (WGS) entry which is preliminary data.</text>
</comment>
<comment type="similarity">
    <text evidence="2 14">Belongs to the cytochrome c oxidase subunit 2 family.</text>
</comment>
<evidence type="ECO:0000313" key="20">
    <source>
        <dbReference type="Proteomes" id="UP000218238"/>
    </source>
</evidence>
<reference evidence="19 20" key="1">
    <citation type="submission" date="2017-08" db="EMBL/GenBank/DDBJ databases">
        <title>Draft genome sequence of filamentous cyanobacterium Calothrix elsteri CCALA 953.</title>
        <authorList>
            <person name="Gagunashvili A.N."/>
            <person name="Elster J."/>
            <person name="Andresson O.S."/>
        </authorList>
    </citation>
    <scope>NUCLEOTIDE SEQUENCE [LARGE SCALE GENOMIC DNA]</scope>
    <source>
        <strain evidence="19 20">CCALA 953</strain>
    </source>
</reference>
<dbReference type="OrthoDB" id="9781261at2"/>
<dbReference type="PROSITE" id="PS50999">
    <property type="entry name" value="COX2_TM"/>
    <property type="match status" value="1"/>
</dbReference>
<dbReference type="EMBL" id="NTFS01000504">
    <property type="protein sequence ID" value="PAX50986.1"/>
    <property type="molecule type" value="Genomic_DNA"/>
</dbReference>
<evidence type="ECO:0000256" key="3">
    <source>
        <dbReference type="ARBA" id="ARBA00022448"/>
    </source>
</evidence>
<evidence type="ECO:0000259" key="18">
    <source>
        <dbReference type="PROSITE" id="PS50999"/>
    </source>
</evidence>
<evidence type="ECO:0000256" key="10">
    <source>
        <dbReference type="ARBA" id="ARBA00023008"/>
    </source>
</evidence>